<accession>A0A7D6EWG4</accession>
<dbReference type="KEGG" id="tsq:D3A95_10660"/>
<evidence type="ECO:0000259" key="5">
    <source>
        <dbReference type="Pfam" id="PF25989"/>
    </source>
</evidence>
<evidence type="ECO:0000259" key="4">
    <source>
        <dbReference type="Pfam" id="PF25917"/>
    </source>
</evidence>
<dbReference type="Pfam" id="PF25917">
    <property type="entry name" value="BSH_RND"/>
    <property type="match status" value="1"/>
</dbReference>
<dbReference type="PANTHER" id="PTHR30469:SF39">
    <property type="entry name" value="SLL0180 PROTEIN"/>
    <property type="match status" value="1"/>
</dbReference>
<dbReference type="RefSeq" id="WP_181494966.1">
    <property type="nucleotide sequence ID" value="NZ_CP032152.1"/>
</dbReference>
<gene>
    <name evidence="6" type="ORF">D3A95_10660</name>
</gene>
<protein>
    <submittedName>
        <fullName evidence="6">Efflux RND transporter periplasmic adaptor subunit</fullName>
    </submittedName>
</protein>
<comment type="similarity">
    <text evidence="1">Belongs to the membrane fusion protein (MFP) (TC 8.A.1) family.</text>
</comment>
<dbReference type="InterPro" id="IPR058637">
    <property type="entry name" value="YknX-like_C"/>
</dbReference>
<keyword evidence="3" id="KW-0732">Signal</keyword>
<feature type="coiled-coil region" evidence="2">
    <location>
        <begin position="174"/>
        <end position="201"/>
    </location>
</feature>
<reference evidence="7" key="1">
    <citation type="submission" date="2018-09" db="EMBL/GenBank/DDBJ databases">
        <title>Complete genome sequence of thermophilic cyanobacteria strain Thermosynechococcus elongatus PKUAC-SCTE542.</title>
        <authorList>
            <person name="Liang Y."/>
            <person name="Tang J."/>
            <person name="Daroch M."/>
        </authorList>
    </citation>
    <scope>NUCLEOTIDE SEQUENCE [LARGE SCALE GENOMIC DNA]</scope>
    <source>
        <strain evidence="7">E542</strain>
    </source>
</reference>
<dbReference type="Proteomes" id="UP000261812">
    <property type="component" value="Chromosome"/>
</dbReference>
<dbReference type="AlphaFoldDB" id="A0A7D6EWG4"/>
<dbReference type="FunFam" id="2.40.420.20:FF:000007">
    <property type="entry name" value="HAE1 family efflux pump MFP component"/>
    <property type="match status" value="1"/>
</dbReference>
<evidence type="ECO:0000256" key="2">
    <source>
        <dbReference type="SAM" id="Coils"/>
    </source>
</evidence>
<evidence type="ECO:0000256" key="1">
    <source>
        <dbReference type="ARBA" id="ARBA00009477"/>
    </source>
</evidence>
<feature type="chain" id="PRO_5027589841" evidence="3">
    <location>
        <begin position="22"/>
        <end position="402"/>
    </location>
</feature>
<dbReference type="InterPro" id="IPR058625">
    <property type="entry name" value="MdtA-like_BSH"/>
</dbReference>
<dbReference type="GO" id="GO:0015562">
    <property type="term" value="F:efflux transmembrane transporter activity"/>
    <property type="evidence" value="ECO:0007669"/>
    <property type="project" value="TreeGrafter"/>
</dbReference>
<dbReference type="Gene3D" id="2.40.420.20">
    <property type="match status" value="1"/>
</dbReference>
<dbReference type="GO" id="GO:1990281">
    <property type="term" value="C:efflux pump complex"/>
    <property type="evidence" value="ECO:0007669"/>
    <property type="project" value="TreeGrafter"/>
</dbReference>
<organism evidence="6 7">
    <name type="scientific">Thermosynechococcus sichuanensis E542</name>
    <dbReference type="NCBI Taxonomy" id="2016101"/>
    <lineage>
        <taxon>Bacteria</taxon>
        <taxon>Bacillati</taxon>
        <taxon>Cyanobacteriota</taxon>
        <taxon>Cyanophyceae</taxon>
        <taxon>Acaryochloridales</taxon>
        <taxon>Thermosynechococcaceae</taxon>
        <taxon>Thermosynechococcus</taxon>
        <taxon>Thermosynechococcus sichuanensis</taxon>
    </lineage>
</organism>
<dbReference type="Gene3D" id="1.10.287.470">
    <property type="entry name" value="Helix hairpin bin"/>
    <property type="match status" value="1"/>
</dbReference>
<dbReference type="Gene3D" id="2.40.30.170">
    <property type="match status" value="1"/>
</dbReference>
<dbReference type="Pfam" id="PF25989">
    <property type="entry name" value="YknX_C"/>
    <property type="match status" value="1"/>
</dbReference>
<name>A0A7D6EWG4_9CYAN</name>
<feature type="domain" description="Multidrug resistance protein MdtA-like barrel-sandwich hybrid" evidence="4">
    <location>
        <begin position="61"/>
        <end position="235"/>
    </location>
</feature>
<keyword evidence="7" id="KW-1185">Reference proteome</keyword>
<dbReference type="NCBIfam" id="TIGR01730">
    <property type="entry name" value="RND_mfp"/>
    <property type="match status" value="1"/>
</dbReference>
<dbReference type="SUPFAM" id="SSF111369">
    <property type="entry name" value="HlyD-like secretion proteins"/>
    <property type="match status" value="2"/>
</dbReference>
<dbReference type="PROSITE" id="PS51257">
    <property type="entry name" value="PROKAR_LIPOPROTEIN"/>
    <property type="match status" value="1"/>
</dbReference>
<evidence type="ECO:0000256" key="3">
    <source>
        <dbReference type="SAM" id="SignalP"/>
    </source>
</evidence>
<sequence>MAQRQRLTSALLGSLCFLATACGQPKATAPPPAARVKLAAVQTEILSQTAVYNASLQSRESITLQPQVSGRIAQINVQNGQFVTQGQPLILIDPSEQQAVVASNLAAIQSAQANVENARSILRALEAQRRSNLATVEFNRIQAERYTALFEEGAVSKEQAQSFITSFRTAQATLQQTEADIRAQQATIAQLEKVLLAAQANAQQQAVVLNWFQVRAPFSGVVGNIPPKVGDFVTPQTDLLTLTSNQPLEVYIQVPIEQVPRIRMGTPVELIDMNGNVVGTSSVFFIAPNTTNNTQTILVKALYDNTRNNLRADQQIQARIILEQQPGILVPTTAVSNLAGQNFVFVAEKDAEGNMIAKQKPIQVGAIQGNRYQVFEGLKPGEQIVVSGIQRLRDGVPITPES</sequence>
<evidence type="ECO:0000313" key="6">
    <source>
        <dbReference type="EMBL" id="QLL29428.1"/>
    </source>
</evidence>
<dbReference type="EMBL" id="CP032152">
    <property type="protein sequence ID" value="QLL29428.1"/>
    <property type="molecule type" value="Genomic_DNA"/>
</dbReference>
<dbReference type="InterPro" id="IPR006143">
    <property type="entry name" value="RND_pump_MFP"/>
</dbReference>
<proteinExistence type="inferred from homology"/>
<keyword evidence="2" id="KW-0175">Coiled coil</keyword>
<feature type="signal peptide" evidence="3">
    <location>
        <begin position="1"/>
        <end position="21"/>
    </location>
</feature>
<feature type="domain" description="YknX-like C-terminal permuted SH3-like" evidence="5">
    <location>
        <begin position="328"/>
        <end position="399"/>
    </location>
</feature>
<dbReference type="Gene3D" id="2.40.50.100">
    <property type="match status" value="1"/>
</dbReference>
<dbReference type="PANTHER" id="PTHR30469">
    <property type="entry name" value="MULTIDRUG RESISTANCE PROTEIN MDTA"/>
    <property type="match status" value="1"/>
</dbReference>
<evidence type="ECO:0000313" key="7">
    <source>
        <dbReference type="Proteomes" id="UP000261812"/>
    </source>
</evidence>